<protein>
    <submittedName>
        <fullName evidence="2">Excinuclease ABC subunit C</fullName>
    </submittedName>
</protein>
<comment type="caution">
    <text evidence="2">The sequence shown here is derived from an EMBL/GenBank/DDBJ whole genome shotgun (WGS) entry which is preliminary data.</text>
</comment>
<sequence>MPRDEPQVHFTWRRWIIYQQRHLVASHIFGNMSFTVYFLESRQDTQRHYIGFTENIKKRIIQHNQGLVTSTKKFRPWKIIYLEIYPNKADALGRERFLKSGSGWKFLQKQLFHHFSTQ</sequence>
<accession>A0A2M8F8Y3</accession>
<reference evidence="3" key="1">
    <citation type="submission" date="2017-09" db="EMBL/GenBank/DDBJ databases">
        <title>Depth-based differentiation of microbial function through sediment-hosted aquifers and enrichment of novel symbionts in the deep terrestrial subsurface.</title>
        <authorList>
            <person name="Probst A.J."/>
            <person name="Ladd B."/>
            <person name="Jarett J.K."/>
            <person name="Geller-Mcgrath D.E."/>
            <person name="Sieber C.M.K."/>
            <person name="Emerson J.B."/>
            <person name="Anantharaman K."/>
            <person name="Thomas B.C."/>
            <person name="Malmstrom R."/>
            <person name="Stieglmeier M."/>
            <person name="Klingl A."/>
            <person name="Woyke T."/>
            <person name="Ryan C.M."/>
            <person name="Banfield J.F."/>
        </authorList>
    </citation>
    <scope>NUCLEOTIDE SEQUENCE [LARGE SCALE GENOMIC DNA]</scope>
</reference>
<feature type="domain" description="GIY-YIG" evidence="1">
    <location>
        <begin position="32"/>
        <end position="108"/>
    </location>
</feature>
<gene>
    <name evidence="2" type="ORF">CO030_04300</name>
</gene>
<dbReference type="SUPFAM" id="SSF82771">
    <property type="entry name" value="GIY-YIG endonuclease"/>
    <property type="match status" value="1"/>
</dbReference>
<dbReference type="Proteomes" id="UP000231456">
    <property type="component" value="Unassembled WGS sequence"/>
</dbReference>
<dbReference type="InterPro" id="IPR035901">
    <property type="entry name" value="GIY-YIG_endonuc_sf"/>
</dbReference>
<dbReference type="Pfam" id="PF01541">
    <property type="entry name" value="GIY-YIG"/>
    <property type="match status" value="1"/>
</dbReference>
<organism evidence="2 3">
    <name type="scientific">Candidatus Magasanikbacteria bacterium CG_4_9_14_0_2_um_filter_42_11</name>
    <dbReference type="NCBI Taxonomy" id="1974643"/>
    <lineage>
        <taxon>Bacteria</taxon>
        <taxon>Candidatus Magasanikiibacteriota</taxon>
    </lineage>
</organism>
<evidence type="ECO:0000313" key="3">
    <source>
        <dbReference type="Proteomes" id="UP000231456"/>
    </source>
</evidence>
<dbReference type="EMBL" id="PFRH01000133">
    <property type="protein sequence ID" value="PJC52166.1"/>
    <property type="molecule type" value="Genomic_DNA"/>
</dbReference>
<proteinExistence type="predicted"/>
<dbReference type="InterPro" id="IPR000305">
    <property type="entry name" value="GIY-YIG_endonuc"/>
</dbReference>
<dbReference type="CDD" id="cd10449">
    <property type="entry name" value="GIY-YIG_SLX1_like"/>
    <property type="match status" value="1"/>
</dbReference>
<dbReference type="Gene3D" id="3.40.1440.10">
    <property type="entry name" value="GIY-YIG endonuclease"/>
    <property type="match status" value="1"/>
</dbReference>
<dbReference type="AlphaFoldDB" id="A0A2M8F8Y3"/>
<evidence type="ECO:0000259" key="1">
    <source>
        <dbReference type="PROSITE" id="PS50164"/>
    </source>
</evidence>
<dbReference type="PROSITE" id="PS50164">
    <property type="entry name" value="GIY_YIG"/>
    <property type="match status" value="1"/>
</dbReference>
<evidence type="ECO:0000313" key="2">
    <source>
        <dbReference type="EMBL" id="PJC52166.1"/>
    </source>
</evidence>
<name>A0A2M8F8Y3_9BACT</name>